<dbReference type="RefSeq" id="WP_379918238.1">
    <property type="nucleotide sequence ID" value="NZ_JBHUDD010000156.1"/>
</dbReference>
<sequence>MYGVVLWCSGDSRKAVIWCEDHGDLAYSQDIDTDMVLEAGDLVRFRTEQTRRMRLARDVILVDHERYANLPERLKAAGAQGRGDGAEVVAFDPTARHKRAAGHLTPVAAVV</sequence>
<evidence type="ECO:0000313" key="2">
    <source>
        <dbReference type="Proteomes" id="UP001597186"/>
    </source>
</evidence>
<accession>A0ABW4EME8</accession>
<proteinExistence type="predicted"/>
<dbReference type="EMBL" id="JBHUDD010000156">
    <property type="protein sequence ID" value="MFD1511243.1"/>
    <property type="molecule type" value="Genomic_DNA"/>
</dbReference>
<keyword evidence="2" id="KW-1185">Reference proteome</keyword>
<gene>
    <name evidence="1" type="ORF">ACFTOW_17820</name>
</gene>
<evidence type="ECO:0000313" key="1">
    <source>
        <dbReference type="EMBL" id="MFD1511243.1"/>
    </source>
</evidence>
<dbReference type="Proteomes" id="UP001597186">
    <property type="component" value="Unassembled WGS sequence"/>
</dbReference>
<organism evidence="1 2">
    <name type="scientific">Lacimonas salitolerans</name>
    <dbReference type="NCBI Taxonomy" id="1323750"/>
    <lineage>
        <taxon>Bacteria</taxon>
        <taxon>Pseudomonadati</taxon>
        <taxon>Pseudomonadota</taxon>
        <taxon>Alphaproteobacteria</taxon>
        <taxon>Rhodobacterales</taxon>
        <taxon>Paracoccaceae</taxon>
        <taxon>Lacimonas</taxon>
    </lineage>
</organism>
<protein>
    <submittedName>
        <fullName evidence="1">Uncharacterized protein</fullName>
    </submittedName>
</protein>
<name>A0ABW4EME8_9RHOB</name>
<reference evidence="2" key="1">
    <citation type="journal article" date="2019" name="Int. J. Syst. Evol. Microbiol.">
        <title>The Global Catalogue of Microorganisms (GCM) 10K type strain sequencing project: providing services to taxonomists for standard genome sequencing and annotation.</title>
        <authorList>
            <consortium name="The Broad Institute Genomics Platform"/>
            <consortium name="The Broad Institute Genome Sequencing Center for Infectious Disease"/>
            <person name="Wu L."/>
            <person name="Ma J."/>
        </authorList>
    </citation>
    <scope>NUCLEOTIDE SEQUENCE [LARGE SCALE GENOMIC DNA]</scope>
    <source>
        <strain evidence="2">CGMCC 1.12477</strain>
    </source>
</reference>
<comment type="caution">
    <text evidence="1">The sequence shown here is derived from an EMBL/GenBank/DDBJ whole genome shotgun (WGS) entry which is preliminary data.</text>
</comment>